<name>A0A5D3B744_CUCMM</name>
<dbReference type="InterPro" id="IPR041577">
    <property type="entry name" value="RT_RNaseH_2"/>
</dbReference>
<dbReference type="PANTHER" id="PTHR35046">
    <property type="entry name" value="ZINC KNUCKLE (CCHC-TYPE) FAMILY PROTEIN"/>
    <property type="match status" value="1"/>
</dbReference>
<evidence type="ECO:0000259" key="2">
    <source>
        <dbReference type="PROSITE" id="PS50994"/>
    </source>
</evidence>
<protein>
    <recommendedName>
        <fullName evidence="2">Integrase catalytic domain-containing protein</fullName>
    </recommendedName>
</protein>
<comment type="caution">
    <text evidence="4">The sequence shown here is derived from an EMBL/GenBank/DDBJ whole genome shotgun (WGS) entry which is preliminary data.</text>
</comment>
<dbReference type="InterPro" id="IPR056924">
    <property type="entry name" value="SH3_Tf2-1"/>
</dbReference>
<dbReference type="SUPFAM" id="SSF56672">
    <property type="entry name" value="DNA/RNA polymerases"/>
    <property type="match status" value="1"/>
</dbReference>
<organism evidence="4 6">
    <name type="scientific">Cucumis melo var. makuwa</name>
    <name type="common">Oriental melon</name>
    <dbReference type="NCBI Taxonomy" id="1194695"/>
    <lineage>
        <taxon>Eukaryota</taxon>
        <taxon>Viridiplantae</taxon>
        <taxon>Streptophyta</taxon>
        <taxon>Embryophyta</taxon>
        <taxon>Tracheophyta</taxon>
        <taxon>Spermatophyta</taxon>
        <taxon>Magnoliopsida</taxon>
        <taxon>eudicotyledons</taxon>
        <taxon>Gunneridae</taxon>
        <taxon>Pentapetalae</taxon>
        <taxon>rosids</taxon>
        <taxon>fabids</taxon>
        <taxon>Cucurbitales</taxon>
        <taxon>Cucurbitaceae</taxon>
        <taxon>Benincaseae</taxon>
        <taxon>Cucumis</taxon>
    </lineage>
</organism>
<dbReference type="Gene3D" id="3.30.420.10">
    <property type="entry name" value="Ribonuclease H-like superfamily/Ribonuclease H"/>
    <property type="match status" value="2"/>
</dbReference>
<dbReference type="GO" id="GO:0015074">
    <property type="term" value="P:DNA integration"/>
    <property type="evidence" value="ECO:0007669"/>
    <property type="project" value="InterPro"/>
</dbReference>
<dbReference type="Proteomes" id="UP000321947">
    <property type="component" value="Unassembled WGS sequence"/>
</dbReference>
<dbReference type="Pfam" id="PF17919">
    <property type="entry name" value="RT_RNaseH_2"/>
    <property type="match status" value="1"/>
</dbReference>
<dbReference type="PANTHER" id="PTHR35046:SF9">
    <property type="entry name" value="RNA-DIRECTED DNA POLYMERASE"/>
    <property type="match status" value="1"/>
</dbReference>
<dbReference type="InterPro" id="IPR001584">
    <property type="entry name" value="Integrase_cat-core"/>
</dbReference>
<evidence type="ECO:0000313" key="4">
    <source>
        <dbReference type="EMBL" id="TYJ95820.1"/>
    </source>
</evidence>
<dbReference type="CDD" id="cd09274">
    <property type="entry name" value="RNase_HI_RT_Ty3"/>
    <property type="match status" value="1"/>
</dbReference>
<evidence type="ECO:0000313" key="3">
    <source>
        <dbReference type="EMBL" id="KAA0036753.1"/>
    </source>
</evidence>
<dbReference type="FunFam" id="3.30.70.270:FF:000020">
    <property type="entry name" value="Transposon Tf2-6 polyprotein-like Protein"/>
    <property type="match status" value="1"/>
</dbReference>
<accession>A0A5D3B744</accession>
<dbReference type="InterPro" id="IPR021109">
    <property type="entry name" value="Peptidase_aspartic_dom_sf"/>
</dbReference>
<feature type="domain" description="Integrase catalytic" evidence="2">
    <location>
        <begin position="554"/>
        <end position="649"/>
    </location>
</feature>
<dbReference type="InterPro" id="IPR012337">
    <property type="entry name" value="RNaseH-like_sf"/>
</dbReference>
<dbReference type="Gene3D" id="2.40.70.10">
    <property type="entry name" value="Acid Proteases"/>
    <property type="match status" value="1"/>
</dbReference>
<dbReference type="InterPro" id="IPR043502">
    <property type="entry name" value="DNA/RNA_pol_sf"/>
</dbReference>
<dbReference type="SUPFAM" id="SSF53098">
    <property type="entry name" value="Ribonuclease H-like"/>
    <property type="match status" value="1"/>
</dbReference>
<dbReference type="AlphaFoldDB" id="A0A5D3B744"/>
<dbReference type="EMBL" id="SSTD01020080">
    <property type="protein sequence ID" value="TYJ95820.1"/>
    <property type="molecule type" value="Genomic_DNA"/>
</dbReference>
<reference evidence="5 6" key="1">
    <citation type="submission" date="2019-08" db="EMBL/GenBank/DDBJ databases">
        <title>Draft genome sequences of two oriental melons (Cucumis melo L. var makuwa).</title>
        <authorList>
            <person name="Kwon S.-Y."/>
        </authorList>
    </citation>
    <scope>NUCLEOTIDE SEQUENCE [LARGE SCALE GENOMIC DNA]</scope>
    <source>
        <strain evidence="6">cv. Chang Bougi</strain>
        <strain evidence="5">cv. SW 3</strain>
        <tissue evidence="4">Leaf</tissue>
    </source>
</reference>
<dbReference type="GO" id="GO:0003676">
    <property type="term" value="F:nucleic acid binding"/>
    <property type="evidence" value="ECO:0007669"/>
    <property type="project" value="InterPro"/>
</dbReference>
<dbReference type="InterPro" id="IPR043128">
    <property type="entry name" value="Rev_trsase/Diguanyl_cyclase"/>
</dbReference>
<dbReference type="PROSITE" id="PS50994">
    <property type="entry name" value="INTEGRASE"/>
    <property type="match status" value="1"/>
</dbReference>
<evidence type="ECO:0000313" key="6">
    <source>
        <dbReference type="Proteomes" id="UP000321947"/>
    </source>
</evidence>
<evidence type="ECO:0000313" key="5">
    <source>
        <dbReference type="Proteomes" id="UP000321393"/>
    </source>
</evidence>
<proteinExistence type="predicted"/>
<dbReference type="Pfam" id="PF24626">
    <property type="entry name" value="SH3_Tf2-1"/>
    <property type="match status" value="1"/>
</dbReference>
<gene>
    <name evidence="4" type="ORF">E5676_scaffold110G001050</name>
    <name evidence="3" type="ORF">E6C27_scaffold20G00320</name>
</gene>
<dbReference type="CDD" id="cd00303">
    <property type="entry name" value="retropepsin_like"/>
    <property type="match status" value="1"/>
</dbReference>
<dbReference type="OrthoDB" id="407598at2759"/>
<sequence>MTIQDGEVVIEGEESENREGKEEIVEVGEASDGSFEEPIVGDVLVTRRALSAQVKEDLVEEQRETLFHTRCHVNGKACCVIIDGGSCTNVVSTLLVKRLGLSTTPHPRPYRLQWLNNSGEVRVNRKCLVTFSIGRYNDSILCDVAPMHAGEILLGRPWQFDRKAIHDGYLNRYKFIKDGRKTILFPLSTNDVYDEQCKLEKMREFKDIFPEDIPSGLPPLREIEHQIDFLPGAVIPNRPAYRANPIETKEIKKQVDELLAKGYVRESLSPCSVPVILVPKKDGAWRMMKVGEEWKTAFKTKQGLYEWLVMPFGLTNAPEMHVEHVKQVLCALRKAQLFANMKKCAFCLDKINFLGFVISANGIEVDNEKVKAIQEWPQRRNSSEVRSFHGLTSFYRRFIKDFSTIATPLTEMVKKHVVFQWGEPKKKAFNVLKEKLSSAPLLALPNFENTFEIECDASGIWIGAVLMQEQKPIMYFSEKLNGAALNYPTYDKELYALVRALQTWQHYLWPKEFVIHTDHESLKHLKGQDKLNREFLESFSYVIRPHGLYTPLPVPNAPWADLSMDFILGLPRSRKGHDSIFVVVDRFSKMSHFIAYHKTDDAKNVADLFFKEVVRLHGIPSSIVSDRDVKFLSHFWKVLWGKLGTKAILEKNLRMWEEILSFVEFAYNRAIHSTTKCSPFEIVYGFNPKTPLNLLPLPTNKFVHLDAKSKAEFVKKLHKQVKEIIEKHNDKERFPNQRKFKLHPRGDEPFQVLEKINDNAYKVDLRGNFDSRTNLFKEGEKDNMLNSEEENETHAGNSWENIQSQTNQEAIIMTQGSMTKARAKRLQDGLNELIVNLPTNFNDPTSADFQKFMFELALELSGGTVKSWLTEGQLPIASLSMKYAILHKIGITNWIPSTRASIVSAALGHFIYLVGTGARLNVGEFIFRHLLRHVDTFGINIPICFPWLLFAFLLSQHASLLTPLNALGHIAKTLTLSPRLFQGGHVPNLPYEFYPTPGSGYATSFLDNLDSFKWIASSTCYHRPSASSFN</sequence>
<feature type="region of interest" description="Disordered" evidence="1">
    <location>
        <begin position="782"/>
        <end position="802"/>
    </location>
</feature>
<dbReference type="InterPro" id="IPR036397">
    <property type="entry name" value="RNaseH_sf"/>
</dbReference>
<dbReference type="Gene3D" id="3.10.20.370">
    <property type="match status" value="1"/>
</dbReference>
<dbReference type="Gene3D" id="3.10.10.10">
    <property type="entry name" value="HIV Type 1 Reverse Transcriptase, subunit A, domain 1"/>
    <property type="match status" value="2"/>
</dbReference>
<dbReference type="CDD" id="cd01647">
    <property type="entry name" value="RT_LTR"/>
    <property type="match status" value="1"/>
</dbReference>
<dbReference type="EMBL" id="SSTE01019218">
    <property type="protein sequence ID" value="KAA0036753.1"/>
    <property type="molecule type" value="Genomic_DNA"/>
</dbReference>
<evidence type="ECO:0000256" key="1">
    <source>
        <dbReference type="SAM" id="MobiDB-lite"/>
    </source>
</evidence>
<dbReference type="Proteomes" id="UP000321393">
    <property type="component" value="Unassembled WGS sequence"/>
</dbReference>
<dbReference type="Gene3D" id="3.30.70.270">
    <property type="match status" value="2"/>
</dbReference>